<name>A0A8C6PMZ5_NOTFU</name>
<protein>
    <recommendedName>
        <fullName evidence="2">BTB domain-containing protein</fullName>
    </recommendedName>
</protein>
<dbReference type="GO" id="GO:0060037">
    <property type="term" value="P:pharyngeal system development"/>
    <property type="evidence" value="ECO:0007669"/>
    <property type="project" value="UniProtKB-ARBA"/>
</dbReference>
<dbReference type="InterPro" id="IPR003131">
    <property type="entry name" value="T1-type_BTB"/>
</dbReference>
<keyword evidence="4" id="KW-1185">Reference proteome</keyword>
<organism evidence="3 4">
    <name type="scientific">Nothobranchius furzeri</name>
    <name type="common">Turquoise killifish</name>
    <dbReference type="NCBI Taxonomy" id="105023"/>
    <lineage>
        <taxon>Eukaryota</taxon>
        <taxon>Metazoa</taxon>
        <taxon>Chordata</taxon>
        <taxon>Craniata</taxon>
        <taxon>Vertebrata</taxon>
        <taxon>Euteleostomi</taxon>
        <taxon>Actinopterygii</taxon>
        <taxon>Neopterygii</taxon>
        <taxon>Teleostei</taxon>
        <taxon>Neoteleostei</taxon>
        <taxon>Acanthomorphata</taxon>
        <taxon>Ovalentaria</taxon>
        <taxon>Atherinomorphae</taxon>
        <taxon>Cyprinodontiformes</taxon>
        <taxon>Nothobranchiidae</taxon>
        <taxon>Nothobranchius</taxon>
    </lineage>
</organism>
<dbReference type="AlphaFoldDB" id="A0A8C6PMZ5"/>
<dbReference type="GeneTree" id="ENSGT00940000156453"/>
<gene>
    <name evidence="3" type="primary">LOC107387327</name>
</gene>
<dbReference type="SMART" id="SM00225">
    <property type="entry name" value="BTB"/>
    <property type="match status" value="1"/>
</dbReference>
<dbReference type="PANTHER" id="PTHR14499:SF65">
    <property type="entry name" value="BTB_POZ DOMAIN-CONTAINING PROTEIN KCTD1"/>
    <property type="match status" value="1"/>
</dbReference>
<dbReference type="GO" id="GO:0014033">
    <property type="term" value="P:neural crest cell differentiation"/>
    <property type="evidence" value="ECO:0007669"/>
    <property type="project" value="UniProtKB-ARBA"/>
</dbReference>
<dbReference type="CDD" id="cd18361">
    <property type="entry name" value="BTB_POZ_KCTD1-like"/>
    <property type="match status" value="1"/>
</dbReference>
<reference evidence="3" key="1">
    <citation type="submission" date="2014-08" db="EMBL/GenBank/DDBJ databases">
        <authorList>
            <person name="Senf B."/>
            <person name="Petzold A."/>
            <person name="Downie B.R."/>
            <person name="Koch P."/>
            <person name="Platzer M."/>
        </authorList>
    </citation>
    <scope>NUCLEOTIDE SEQUENCE [LARGE SCALE GENOMIC DNA]</scope>
    <source>
        <strain evidence="3">GRZ</strain>
    </source>
</reference>
<dbReference type="GO" id="GO:0060070">
    <property type="term" value="P:canonical Wnt signaling pathway"/>
    <property type="evidence" value="ECO:0007669"/>
    <property type="project" value="UniProtKB-ARBA"/>
</dbReference>
<dbReference type="Proteomes" id="UP000694548">
    <property type="component" value="Chromosome sgr12"/>
</dbReference>
<dbReference type="Ensembl" id="ENSNFUT00015048381.1">
    <property type="protein sequence ID" value="ENSNFUP00015046353.1"/>
    <property type="gene ID" value="ENSNFUG00015021970.1"/>
</dbReference>
<evidence type="ECO:0000259" key="2">
    <source>
        <dbReference type="SMART" id="SM00225"/>
    </source>
</evidence>
<evidence type="ECO:0000313" key="3">
    <source>
        <dbReference type="Ensembl" id="ENSNFUP00015046353.1"/>
    </source>
</evidence>
<dbReference type="InterPro" id="IPR048595">
    <property type="entry name" value="KCTD1-15-like_C"/>
</dbReference>
<feature type="compositionally biased region" description="Polar residues" evidence="1">
    <location>
        <begin position="1"/>
        <end position="16"/>
    </location>
</feature>
<dbReference type="InterPro" id="IPR011333">
    <property type="entry name" value="SKP1/BTB/POZ_sf"/>
</dbReference>
<reference evidence="3" key="2">
    <citation type="submission" date="2025-08" db="UniProtKB">
        <authorList>
            <consortium name="Ensembl"/>
        </authorList>
    </citation>
    <scope>IDENTIFICATION</scope>
</reference>
<dbReference type="Gene3D" id="3.30.710.10">
    <property type="entry name" value="Potassium Channel Kv1.1, Chain A"/>
    <property type="match status" value="1"/>
</dbReference>
<dbReference type="FunFam" id="3.30.710.10:FF:000003">
    <property type="entry name" value="BTB/POZ domain-containing protein KCTD6 isoform X2"/>
    <property type="match status" value="1"/>
</dbReference>
<accession>A0A8C6PMZ5</accession>
<dbReference type="GO" id="GO:0051260">
    <property type="term" value="P:protein homooligomerization"/>
    <property type="evidence" value="ECO:0007669"/>
    <property type="project" value="InterPro"/>
</dbReference>
<dbReference type="GO" id="GO:0005634">
    <property type="term" value="C:nucleus"/>
    <property type="evidence" value="ECO:0007669"/>
    <property type="project" value="TreeGrafter"/>
</dbReference>
<evidence type="ECO:0000313" key="4">
    <source>
        <dbReference type="Proteomes" id="UP000694548"/>
    </source>
</evidence>
<feature type="region of interest" description="Disordered" evidence="1">
    <location>
        <begin position="1"/>
        <end position="24"/>
    </location>
</feature>
<evidence type="ECO:0000256" key="1">
    <source>
        <dbReference type="SAM" id="MobiDB-lite"/>
    </source>
</evidence>
<proteinExistence type="predicted"/>
<dbReference type="PANTHER" id="PTHR14499">
    <property type="entry name" value="POTASSIUM CHANNEL TETRAMERIZATION DOMAIN-CONTAINING"/>
    <property type="match status" value="1"/>
</dbReference>
<dbReference type="InterPro" id="IPR000210">
    <property type="entry name" value="BTB/POZ_dom"/>
</dbReference>
<dbReference type="GO" id="GO:0003714">
    <property type="term" value="F:transcription corepressor activity"/>
    <property type="evidence" value="ECO:0007669"/>
    <property type="project" value="TreeGrafter"/>
</dbReference>
<sequence>QKRPTVTRSPASTRGSSGLPAPAQLNKTNAPVHIDVGGHMYTSSLATLTKYPESRIGRLFDGSEPVVLDSLKQHYFIDRDGLMFRHVLNFLRTSKLLIPDDFTEYALLYEEATFFQLAPLQAELQRKRNEQQHQETCPQCECVVLHVAPELGEKISVSSQRVVLEEVFPELREDFSTWKQESSYVTRFPLSRSCHFSSVQVRKTLSSLCSTSVVGAKLMYLHFCPIVSFLFISDEHKYCRSDRNSPWEEEQIQALYVGMLLSLP</sequence>
<dbReference type="SUPFAM" id="SSF54695">
    <property type="entry name" value="POZ domain"/>
    <property type="match status" value="1"/>
</dbReference>
<dbReference type="Pfam" id="PF02214">
    <property type="entry name" value="BTB_2"/>
    <property type="match status" value="1"/>
</dbReference>
<dbReference type="Pfam" id="PF20871">
    <property type="entry name" value="KCTD1-15_CTD"/>
    <property type="match status" value="1"/>
</dbReference>
<feature type="domain" description="BTB" evidence="2">
    <location>
        <begin position="30"/>
        <end position="132"/>
    </location>
</feature>
<reference evidence="3" key="3">
    <citation type="submission" date="2025-09" db="UniProtKB">
        <authorList>
            <consortium name="Ensembl"/>
        </authorList>
    </citation>
    <scope>IDENTIFICATION</scope>
</reference>